<feature type="transmembrane region" description="Helical" evidence="1">
    <location>
        <begin position="123"/>
        <end position="148"/>
    </location>
</feature>
<dbReference type="InterPro" id="IPR036681">
    <property type="entry name" value="PgpA-like_sf"/>
</dbReference>
<sequence length="154" mass="16895">MDKIIMFFATGFYSGNLPKCPGTWGSLAALVPWFFMRNLPLSSYLGMMGLVFIVGCILSGSAEKILDQADAGPIVIDEFLGMFVTLTAAPHHPAAWILGFLLFRLFDILKPFPCSWFDQHIHGGFGIMMDDVIAGIYALTCLQVLWILGSKISG</sequence>
<evidence type="ECO:0000313" key="3">
    <source>
        <dbReference type="EMBL" id="MBN4068133.1"/>
    </source>
</evidence>
<dbReference type="CDD" id="cd06971">
    <property type="entry name" value="PgpA"/>
    <property type="match status" value="1"/>
</dbReference>
<dbReference type="Proteomes" id="UP000717534">
    <property type="component" value="Unassembled WGS sequence"/>
</dbReference>
<dbReference type="InterPro" id="IPR026037">
    <property type="entry name" value="PgpA"/>
</dbReference>
<dbReference type="EMBL" id="JAFITO010000005">
    <property type="protein sequence ID" value="MBN4068133.1"/>
    <property type="molecule type" value="Genomic_DNA"/>
</dbReference>
<dbReference type="Pfam" id="PF04608">
    <property type="entry name" value="PgpA"/>
    <property type="match status" value="1"/>
</dbReference>
<dbReference type="InterPro" id="IPR007686">
    <property type="entry name" value="YutG/PgpA"/>
</dbReference>
<evidence type="ECO:0000256" key="1">
    <source>
        <dbReference type="SAM" id="Phobius"/>
    </source>
</evidence>
<gene>
    <name evidence="3" type="ORF">JYU06_01215</name>
</gene>
<feature type="transmembrane region" description="Helical" evidence="1">
    <location>
        <begin position="79"/>
        <end position="103"/>
    </location>
</feature>
<feature type="domain" description="YutG/PgpA" evidence="2">
    <location>
        <begin position="7"/>
        <end position="145"/>
    </location>
</feature>
<feature type="transmembrane region" description="Helical" evidence="1">
    <location>
        <begin position="41"/>
        <end position="58"/>
    </location>
</feature>
<proteinExistence type="predicted"/>
<name>A0ABS3ATP1_9BACT</name>
<evidence type="ECO:0000259" key="2">
    <source>
        <dbReference type="Pfam" id="PF04608"/>
    </source>
</evidence>
<reference evidence="3 4" key="1">
    <citation type="submission" date="2021-02" db="EMBL/GenBank/DDBJ databases">
        <title>Activity-based single-cell genomes from oceanic crustal fluid captures similar information to metagenomic and metatranscriptomic surveys with orders of magnitude less sampling.</title>
        <authorList>
            <person name="D'Angelo T.S."/>
            <person name="Orcutt B.N."/>
        </authorList>
    </citation>
    <scope>NUCLEOTIDE SEQUENCE [LARGE SCALE GENOMIC DNA]</scope>
    <source>
        <strain evidence="3">AH-315-G02</strain>
    </source>
</reference>
<dbReference type="PANTHER" id="PTHR36305">
    <property type="entry name" value="PHOSPHATIDYLGLYCEROPHOSPHATASE A"/>
    <property type="match status" value="1"/>
</dbReference>
<dbReference type="SUPFAM" id="SSF101307">
    <property type="entry name" value="YutG-like"/>
    <property type="match status" value="1"/>
</dbReference>
<dbReference type="PIRSF" id="PIRSF006162">
    <property type="entry name" value="PgpA"/>
    <property type="match status" value="1"/>
</dbReference>
<keyword evidence="1" id="KW-0472">Membrane</keyword>
<protein>
    <submittedName>
        <fullName evidence="3">Phosphatidylglycerophosphatase A</fullName>
    </submittedName>
</protein>
<keyword evidence="4" id="KW-1185">Reference proteome</keyword>
<keyword evidence="1" id="KW-0812">Transmembrane</keyword>
<organism evidence="3 4">
    <name type="scientific">Desulfotalea psychrophila</name>
    <dbReference type="NCBI Taxonomy" id="84980"/>
    <lineage>
        <taxon>Bacteria</taxon>
        <taxon>Pseudomonadati</taxon>
        <taxon>Thermodesulfobacteriota</taxon>
        <taxon>Desulfobulbia</taxon>
        <taxon>Desulfobulbales</taxon>
        <taxon>Desulfocapsaceae</taxon>
        <taxon>Desulfotalea</taxon>
    </lineage>
</organism>
<comment type="caution">
    <text evidence="3">The sequence shown here is derived from an EMBL/GenBank/DDBJ whole genome shotgun (WGS) entry which is preliminary data.</text>
</comment>
<evidence type="ECO:0000313" key="4">
    <source>
        <dbReference type="Proteomes" id="UP000717534"/>
    </source>
</evidence>
<dbReference type="PANTHER" id="PTHR36305:SF1">
    <property type="entry name" value="PHOSPHATIDYLGLYCEROPHOSPHATASE A"/>
    <property type="match status" value="1"/>
</dbReference>
<accession>A0ABS3ATP1</accession>
<keyword evidence="1" id="KW-1133">Transmembrane helix</keyword>